<reference evidence="2" key="1">
    <citation type="submission" date="2021-11" db="EMBL/GenBank/DDBJ databases">
        <authorList>
            <consortium name="Genoscope - CEA"/>
            <person name="William W."/>
        </authorList>
    </citation>
    <scope>NUCLEOTIDE SEQUENCE</scope>
</reference>
<evidence type="ECO:0000313" key="3">
    <source>
        <dbReference type="Proteomes" id="UP000789595"/>
    </source>
</evidence>
<keyword evidence="3" id="KW-1185">Reference proteome</keyword>
<dbReference type="AlphaFoldDB" id="A0A8J2SW04"/>
<evidence type="ECO:0000256" key="1">
    <source>
        <dbReference type="SAM" id="SignalP"/>
    </source>
</evidence>
<evidence type="ECO:0000313" key="2">
    <source>
        <dbReference type="EMBL" id="CAH0377570.1"/>
    </source>
</evidence>
<sequence length="219" mass="23692">MTHARARTLLLAASLAASSALRLGAQRPLGRRAAFSSFGGALLAPQVAHALDPAKDRPNDSVLLILRVKEAAAQETRLIKSGKFKDLQRNSIKLAIALMLDNYQLLDNINKAARFAGGSRSQEAYSVGQGAVEALQSVLEYFDSSSSSLKVDTISSEKQAFVVRALDVASQRLDQFLAYLPPEQVATAVAFIDYENELNLREYAQANPGQGTYLNPKPT</sequence>
<comment type="caution">
    <text evidence="2">The sequence shown here is derived from an EMBL/GenBank/DDBJ whole genome shotgun (WGS) entry which is preliminary data.</text>
</comment>
<gene>
    <name evidence="2" type="ORF">PECAL_5P21080</name>
</gene>
<protein>
    <submittedName>
        <fullName evidence="2">Uncharacterized protein</fullName>
    </submittedName>
</protein>
<organism evidence="2 3">
    <name type="scientific">Pelagomonas calceolata</name>
    <dbReference type="NCBI Taxonomy" id="35677"/>
    <lineage>
        <taxon>Eukaryota</taxon>
        <taxon>Sar</taxon>
        <taxon>Stramenopiles</taxon>
        <taxon>Ochrophyta</taxon>
        <taxon>Pelagophyceae</taxon>
        <taxon>Pelagomonadales</taxon>
        <taxon>Pelagomonadaceae</taxon>
        <taxon>Pelagomonas</taxon>
    </lineage>
</organism>
<feature type="chain" id="PRO_5035204479" evidence="1">
    <location>
        <begin position="21"/>
        <end position="219"/>
    </location>
</feature>
<accession>A0A8J2SW04</accession>
<proteinExistence type="predicted"/>
<dbReference type="OrthoDB" id="205651at2759"/>
<name>A0A8J2SW04_9STRA</name>
<dbReference type="Proteomes" id="UP000789595">
    <property type="component" value="Unassembled WGS sequence"/>
</dbReference>
<feature type="signal peptide" evidence="1">
    <location>
        <begin position="1"/>
        <end position="20"/>
    </location>
</feature>
<dbReference type="EMBL" id="CAKKNE010000005">
    <property type="protein sequence ID" value="CAH0377570.1"/>
    <property type="molecule type" value="Genomic_DNA"/>
</dbReference>
<keyword evidence="1" id="KW-0732">Signal</keyword>